<evidence type="ECO:0000256" key="8">
    <source>
        <dbReference type="ARBA" id="ARBA00023136"/>
    </source>
</evidence>
<organism evidence="13 14">
    <name type="scientific">Paracraurococcus lichenis</name>
    <dbReference type="NCBI Taxonomy" id="3064888"/>
    <lineage>
        <taxon>Bacteria</taxon>
        <taxon>Pseudomonadati</taxon>
        <taxon>Pseudomonadota</taxon>
        <taxon>Alphaproteobacteria</taxon>
        <taxon>Acetobacterales</taxon>
        <taxon>Roseomonadaceae</taxon>
        <taxon>Paracraurococcus</taxon>
    </lineage>
</organism>
<keyword evidence="7 9" id="KW-1133">Transmembrane helix</keyword>
<evidence type="ECO:0000259" key="12">
    <source>
        <dbReference type="Pfam" id="PF26002"/>
    </source>
</evidence>
<keyword evidence="10" id="KW-0175">Coiled coil</keyword>
<dbReference type="PRINTS" id="PR01490">
    <property type="entry name" value="RTXTOXIND"/>
</dbReference>
<comment type="similarity">
    <text evidence="2 9">Belongs to the membrane fusion protein (MFP) (TC 8.A.1) family.</text>
</comment>
<evidence type="ECO:0000313" key="14">
    <source>
        <dbReference type="Proteomes" id="UP001243009"/>
    </source>
</evidence>
<keyword evidence="6 9" id="KW-0812">Transmembrane</keyword>
<evidence type="ECO:0000256" key="5">
    <source>
        <dbReference type="ARBA" id="ARBA00022519"/>
    </source>
</evidence>
<evidence type="ECO:0000256" key="7">
    <source>
        <dbReference type="ARBA" id="ARBA00022989"/>
    </source>
</evidence>
<keyword evidence="3 9" id="KW-0813">Transport</keyword>
<keyword evidence="5 9" id="KW-0997">Cell inner membrane</keyword>
<dbReference type="PANTHER" id="PTHR30386">
    <property type="entry name" value="MEMBRANE FUSION SUBUNIT OF EMRAB-TOLC MULTIDRUG EFFLUX PUMP"/>
    <property type="match status" value="1"/>
</dbReference>
<dbReference type="Gene3D" id="2.40.30.170">
    <property type="match status" value="1"/>
</dbReference>
<protein>
    <recommendedName>
        <fullName evidence="9">Membrane fusion protein (MFP) family protein</fullName>
    </recommendedName>
</protein>
<dbReference type="Proteomes" id="UP001243009">
    <property type="component" value="Unassembled WGS sequence"/>
</dbReference>
<dbReference type="RefSeq" id="WP_305107879.1">
    <property type="nucleotide sequence ID" value="NZ_JAUTWS010000067.1"/>
</dbReference>
<evidence type="ECO:0000313" key="13">
    <source>
        <dbReference type="EMBL" id="MDO9713018.1"/>
    </source>
</evidence>
<name>A0ABT9EAK7_9PROT</name>
<dbReference type="Pfam" id="PF26002">
    <property type="entry name" value="Beta-barrel_AprE"/>
    <property type="match status" value="1"/>
</dbReference>
<keyword evidence="14" id="KW-1185">Reference proteome</keyword>
<dbReference type="SUPFAM" id="SSF56954">
    <property type="entry name" value="Outer membrane efflux proteins (OEP)"/>
    <property type="match status" value="1"/>
</dbReference>
<feature type="coiled-coil region" evidence="10">
    <location>
        <begin position="242"/>
        <end position="284"/>
    </location>
</feature>
<dbReference type="PROSITE" id="PS00543">
    <property type="entry name" value="HLYD_FAMILY"/>
    <property type="match status" value="1"/>
</dbReference>
<evidence type="ECO:0000256" key="4">
    <source>
        <dbReference type="ARBA" id="ARBA00022475"/>
    </source>
</evidence>
<dbReference type="Pfam" id="PF25994">
    <property type="entry name" value="HH_AprE"/>
    <property type="match status" value="1"/>
</dbReference>
<evidence type="ECO:0000259" key="11">
    <source>
        <dbReference type="Pfam" id="PF25994"/>
    </source>
</evidence>
<accession>A0ABT9EAK7</accession>
<dbReference type="EMBL" id="JAUTWS010000067">
    <property type="protein sequence ID" value="MDO9713018.1"/>
    <property type="molecule type" value="Genomic_DNA"/>
</dbReference>
<dbReference type="InterPro" id="IPR050739">
    <property type="entry name" value="MFP"/>
</dbReference>
<dbReference type="InterPro" id="IPR058781">
    <property type="entry name" value="HH_AprE-like"/>
</dbReference>
<comment type="subcellular location">
    <subcellularLocation>
        <location evidence="1 9">Cell inner membrane</location>
        <topology evidence="1 9">Single-pass membrane protein</topology>
    </subcellularLocation>
</comment>
<feature type="domain" description="AprE-like long alpha-helical hairpin" evidence="11">
    <location>
        <begin position="107"/>
        <end position="283"/>
    </location>
</feature>
<evidence type="ECO:0000256" key="1">
    <source>
        <dbReference type="ARBA" id="ARBA00004377"/>
    </source>
</evidence>
<proteinExistence type="inferred from homology"/>
<dbReference type="InterPro" id="IPR010129">
    <property type="entry name" value="T1SS_HlyD"/>
</dbReference>
<reference evidence="13 14" key="1">
    <citation type="submission" date="2023-08" db="EMBL/GenBank/DDBJ databases">
        <title>The draft genome sequence of Paracraurococcus sp. LOR1-02.</title>
        <authorList>
            <person name="Kingkaew E."/>
            <person name="Tanasupawat S."/>
        </authorList>
    </citation>
    <scope>NUCLEOTIDE SEQUENCE [LARGE SCALE GENOMIC DNA]</scope>
    <source>
        <strain evidence="13 14">LOR1-02</strain>
    </source>
</reference>
<evidence type="ECO:0000256" key="9">
    <source>
        <dbReference type="RuleBase" id="RU365093"/>
    </source>
</evidence>
<dbReference type="PANTHER" id="PTHR30386:SF26">
    <property type="entry name" value="TRANSPORT PROTEIN COMB"/>
    <property type="match status" value="1"/>
</dbReference>
<feature type="domain" description="AprE-like beta-barrel" evidence="12">
    <location>
        <begin position="326"/>
        <end position="415"/>
    </location>
</feature>
<evidence type="ECO:0000256" key="10">
    <source>
        <dbReference type="SAM" id="Coils"/>
    </source>
</evidence>
<gene>
    <name evidence="13" type="ORF">Q7A36_32115</name>
</gene>
<dbReference type="InterPro" id="IPR058982">
    <property type="entry name" value="Beta-barrel_AprE"/>
</dbReference>
<dbReference type="InterPro" id="IPR006144">
    <property type="entry name" value="Secretion_HlyD_CS"/>
</dbReference>
<feature type="coiled-coil region" evidence="10">
    <location>
        <begin position="148"/>
        <end position="175"/>
    </location>
</feature>
<evidence type="ECO:0000256" key="3">
    <source>
        <dbReference type="ARBA" id="ARBA00022448"/>
    </source>
</evidence>
<keyword evidence="8 9" id="KW-0472">Membrane</keyword>
<evidence type="ECO:0000256" key="6">
    <source>
        <dbReference type="ARBA" id="ARBA00022692"/>
    </source>
</evidence>
<dbReference type="NCBIfam" id="TIGR01843">
    <property type="entry name" value="type_I_hlyD"/>
    <property type="match status" value="1"/>
</dbReference>
<evidence type="ECO:0000256" key="2">
    <source>
        <dbReference type="ARBA" id="ARBA00009477"/>
    </source>
</evidence>
<keyword evidence="4 9" id="KW-1003">Cell membrane</keyword>
<sequence>MSKIITLPRASLRPSPDRHVLALEEVRLQGVERAFILGTAMLIVLLLVWARAAHLPEIAVAPGEVATAVAAAPVQHLEGGIIEAVLIVEGEEVSEGQPLLRLHDAAARADLGQMQVRNAALRLQADRLSALVAGGDLPEGGGLVVAQRAALQARLAAQEAQRVTLQEQVAQRRSEIVTLRGQAQATERQVAMFREELATRQTLARDGLSTRTAVLDATRLLLGAEAERERINGQLVTAGRALAESEARLDELRSTRVDEARQEIARITQEIAETEEMIGRLADRVERTLVRAPSAGVVRGLSVTRPGSVIQPGALIAEILPRDARLVAEVRVAPRDIGFVTPGEAVNVKVQAFDFSRYGTIEGKVERISVGSFQDEQHQPYWRARITLAQAHVGRNPELARLAPGMIVSAEITTGHKTVLQYLLKPLYASVATAFRER</sequence>
<comment type="caution">
    <text evidence="13">The sequence shown here is derived from an EMBL/GenBank/DDBJ whole genome shotgun (WGS) entry which is preliminary data.</text>
</comment>
<feature type="transmembrane region" description="Helical" evidence="9">
    <location>
        <begin position="34"/>
        <end position="52"/>
    </location>
</feature>